<keyword evidence="4" id="KW-0143">Chaperone</keyword>
<protein>
    <submittedName>
        <fullName evidence="6">Phytanoyl-CoA dioxygenase domain-containing protein 1</fullName>
    </submittedName>
</protein>
<name>A0A1Q9DU01_SYMMI</name>
<keyword evidence="5" id="KW-0472">Membrane</keyword>
<reference evidence="6 7" key="1">
    <citation type="submission" date="2016-02" db="EMBL/GenBank/DDBJ databases">
        <title>Genome analysis of coral dinoflagellate symbionts highlights evolutionary adaptations to a symbiotic lifestyle.</title>
        <authorList>
            <person name="Aranda M."/>
            <person name="Li Y."/>
            <person name="Liew Y.J."/>
            <person name="Baumgarten S."/>
            <person name="Simakov O."/>
            <person name="Wilson M."/>
            <person name="Piel J."/>
            <person name="Ashoor H."/>
            <person name="Bougouffa S."/>
            <person name="Bajic V.B."/>
            <person name="Ryu T."/>
            <person name="Ravasi T."/>
            <person name="Bayer T."/>
            <person name="Micklem G."/>
            <person name="Kim H."/>
            <person name="Bhak J."/>
            <person name="Lajeunesse T.C."/>
            <person name="Voolstra C.R."/>
        </authorList>
    </citation>
    <scope>NUCLEOTIDE SEQUENCE [LARGE SCALE GENOMIC DNA]</scope>
    <source>
        <strain evidence="6 7">CCMP2467</strain>
    </source>
</reference>
<dbReference type="CDD" id="cd00320">
    <property type="entry name" value="cpn10"/>
    <property type="match status" value="1"/>
</dbReference>
<dbReference type="SMART" id="SM00883">
    <property type="entry name" value="Cpn10"/>
    <property type="match status" value="1"/>
</dbReference>
<evidence type="ECO:0000256" key="4">
    <source>
        <dbReference type="ARBA" id="ARBA00023186"/>
    </source>
</evidence>
<keyword evidence="2" id="KW-0479">Metal-binding</keyword>
<dbReference type="Proteomes" id="UP000186817">
    <property type="component" value="Unassembled WGS sequence"/>
</dbReference>
<comment type="caution">
    <text evidence="6">The sequence shown here is derived from an EMBL/GenBank/DDBJ whole genome shotgun (WGS) entry which is preliminary data.</text>
</comment>
<evidence type="ECO:0000313" key="6">
    <source>
        <dbReference type="EMBL" id="OLP98652.1"/>
    </source>
</evidence>
<feature type="transmembrane region" description="Helical" evidence="5">
    <location>
        <begin position="336"/>
        <end position="360"/>
    </location>
</feature>
<keyword evidence="6" id="KW-0223">Dioxygenase</keyword>
<dbReference type="OrthoDB" id="445007at2759"/>
<evidence type="ECO:0000256" key="3">
    <source>
        <dbReference type="ARBA" id="ARBA00023004"/>
    </source>
</evidence>
<dbReference type="AlphaFoldDB" id="A0A1Q9DU01"/>
<dbReference type="InterPro" id="IPR037124">
    <property type="entry name" value="Chaperonin_GroES_sf"/>
</dbReference>
<dbReference type="Gene3D" id="2.60.120.620">
    <property type="entry name" value="q2cbj1_9rhob like domain"/>
    <property type="match status" value="1"/>
</dbReference>
<evidence type="ECO:0000256" key="2">
    <source>
        <dbReference type="ARBA" id="ARBA00022723"/>
    </source>
</evidence>
<dbReference type="SUPFAM" id="SSF51197">
    <property type="entry name" value="Clavaminate synthase-like"/>
    <property type="match status" value="1"/>
</dbReference>
<dbReference type="InterPro" id="IPR020818">
    <property type="entry name" value="Chaperonin_GroES"/>
</dbReference>
<dbReference type="GO" id="GO:0046872">
    <property type="term" value="F:metal ion binding"/>
    <property type="evidence" value="ECO:0007669"/>
    <property type="project" value="UniProtKB-KW"/>
</dbReference>
<dbReference type="Pfam" id="PF00166">
    <property type="entry name" value="Cpn10"/>
    <property type="match status" value="1"/>
</dbReference>
<proteinExistence type="predicted"/>
<dbReference type="GO" id="GO:0005524">
    <property type="term" value="F:ATP binding"/>
    <property type="evidence" value="ECO:0007669"/>
    <property type="project" value="InterPro"/>
</dbReference>
<evidence type="ECO:0000256" key="5">
    <source>
        <dbReference type="SAM" id="Phobius"/>
    </source>
</evidence>
<dbReference type="InterPro" id="IPR008775">
    <property type="entry name" value="Phytyl_CoA_dOase-like"/>
</dbReference>
<keyword evidence="6" id="KW-0560">Oxidoreductase</keyword>
<keyword evidence="5" id="KW-1133">Transmembrane helix</keyword>
<gene>
    <name evidence="6" type="primary">PHYHD1</name>
    <name evidence="6" type="ORF">AK812_SmicGene18898</name>
</gene>
<dbReference type="PANTHER" id="PTHR20883">
    <property type="entry name" value="PHYTANOYL-COA DIOXYGENASE DOMAIN CONTAINING 1"/>
    <property type="match status" value="1"/>
</dbReference>
<dbReference type="Pfam" id="PF05721">
    <property type="entry name" value="PhyH"/>
    <property type="match status" value="1"/>
</dbReference>
<dbReference type="InterPro" id="IPR011032">
    <property type="entry name" value="GroES-like_sf"/>
</dbReference>
<dbReference type="GO" id="GO:0044183">
    <property type="term" value="F:protein folding chaperone"/>
    <property type="evidence" value="ECO:0007669"/>
    <property type="project" value="InterPro"/>
</dbReference>
<dbReference type="PANTHER" id="PTHR20883:SF15">
    <property type="entry name" value="PHYTANOYL-COA DIOXYGENASE DOMAIN-CONTAINING PROTEIN 1"/>
    <property type="match status" value="1"/>
</dbReference>
<dbReference type="GO" id="GO:0051213">
    <property type="term" value="F:dioxygenase activity"/>
    <property type="evidence" value="ECO:0007669"/>
    <property type="project" value="UniProtKB-KW"/>
</dbReference>
<sequence>MPATEEASSERRRKFEQDGFLLLKGFASKGECQKMKARMEELVDAWDPQAEKLTKFSTDVKDQLEMQGASDYFLDSADRIHFFIEKDAEDEDGKIKKSVSKARSLNKVGHGLHVADPVFREYSQSSKVAELVAELGWRDPVLPQSMYIFKQPATGSEVTSHQDSSFLYTTPRPTCMGLWLALDDATLENGCLWARPGSHKEAVRRIFVRNPEYFEGGNRKATQLIFENLDDGKVPPWEWEGKMPAGFEPPSSGLREKGFAALECEAGDLVVIHGQIDHLSLANTSSKPRETFQLHLVEGPGEGITWSPRNWLQYPAGKAFPSLRPGSRKRKPMGRLLRRGIVLPALAATVVYSLAFAGGWKPQQTRGHRSALAAQITPLGNQVLLEELDEAEETSGLLLAEGSKKKTRLRLGRVEALGAGRAEDKREPKLLEALEVGDTVLWEDFSNRKLEEDPDSKLFLVPIRSVKAKVNSK</sequence>
<dbReference type="SUPFAM" id="SSF50129">
    <property type="entry name" value="GroES-like"/>
    <property type="match status" value="1"/>
</dbReference>
<dbReference type="Gene3D" id="2.30.33.40">
    <property type="entry name" value="GroES chaperonin"/>
    <property type="match status" value="1"/>
</dbReference>
<organism evidence="6 7">
    <name type="scientific">Symbiodinium microadriaticum</name>
    <name type="common">Dinoflagellate</name>
    <name type="synonym">Zooxanthella microadriatica</name>
    <dbReference type="NCBI Taxonomy" id="2951"/>
    <lineage>
        <taxon>Eukaryota</taxon>
        <taxon>Sar</taxon>
        <taxon>Alveolata</taxon>
        <taxon>Dinophyceae</taxon>
        <taxon>Suessiales</taxon>
        <taxon>Symbiodiniaceae</taxon>
        <taxon>Symbiodinium</taxon>
    </lineage>
</organism>
<keyword evidence="7" id="KW-1185">Reference proteome</keyword>
<comment type="cofactor">
    <cofactor evidence="1">
        <name>Fe cation</name>
        <dbReference type="ChEBI" id="CHEBI:24875"/>
    </cofactor>
</comment>
<keyword evidence="3" id="KW-0408">Iron</keyword>
<evidence type="ECO:0000256" key="1">
    <source>
        <dbReference type="ARBA" id="ARBA00001962"/>
    </source>
</evidence>
<keyword evidence="5" id="KW-0812">Transmembrane</keyword>
<dbReference type="OMA" id="DKQLHFF"/>
<dbReference type="EMBL" id="LSRX01000390">
    <property type="protein sequence ID" value="OLP98652.1"/>
    <property type="molecule type" value="Genomic_DNA"/>
</dbReference>
<evidence type="ECO:0000313" key="7">
    <source>
        <dbReference type="Proteomes" id="UP000186817"/>
    </source>
</evidence>
<accession>A0A1Q9DU01</accession>